<dbReference type="Pfam" id="PF13279">
    <property type="entry name" value="4HBT_2"/>
    <property type="match status" value="1"/>
</dbReference>
<dbReference type="Proteomes" id="UP000240009">
    <property type="component" value="Unassembled WGS sequence"/>
</dbReference>
<organism evidence="1 2">
    <name type="scientific">Blastopirellula marina</name>
    <dbReference type="NCBI Taxonomy" id="124"/>
    <lineage>
        <taxon>Bacteria</taxon>
        <taxon>Pseudomonadati</taxon>
        <taxon>Planctomycetota</taxon>
        <taxon>Planctomycetia</taxon>
        <taxon>Pirellulales</taxon>
        <taxon>Pirellulaceae</taxon>
        <taxon>Blastopirellula</taxon>
    </lineage>
</organism>
<comment type="caution">
    <text evidence="1">The sequence shown here is derived from an EMBL/GenBank/DDBJ whole genome shotgun (WGS) entry which is preliminary data.</text>
</comment>
<dbReference type="InterPro" id="IPR050563">
    <property type="entry name" value="4-hydroxybenzoyl-CoA_TE"/>
</dbReference>
<dbReference type="GO" id="GO:0047617">
    <property type="term" value="F:fatty acyl-CoA hydrolase activity"/>
    <property type="evidence" value="ECO:0007669"/>
    <property type="project" value="TreeGrafter"/>
</dbReference>
<dbReference type="AlphaFoldDB" id="A0A2S8FET5"/>
<reference evidence="1 2" key="1">
    <citation type="submission" date="2018-02" db="EMBL/GenBank/DDBJ databases">
        <title>Comparative genomes isolates from brazilian mangrove.</title>
        <authorList>
            <person name="Araujo J.E."/>
            <person name="Taketani R.G."/>
            <person name="Silva M.C.P."/>
            <person name="Loureco M.V."/>
            <person name="Andreote F.D."/>
        </authorList>
    </citation>
    <scope>NUCLEOTIDE SEQUENCE [LARGE SCALE GENOMIC DNA]</scope>
    <source>
        <strain evidence="1 2">HEX-2 MGV</strain>
    </source>
</reference>
<evidence type="ECO:0000313" key="2">
    <source>
        <dbReference type="Proteomes" id="UP000240009"/>
    </source>
</evidence>
<dbReference type="OrthoDB" id="9799036at2"/>
<dbReference type="PANTHER" id="PTHR31793">
    <property type="entry name" value="4-HYDROXYBENZOYL-COA THIOESTERASE FAMILY MEMBER"/>
    <property type="match status" value="1"/>
</dbReference>
<gene>
    <name evidence="1" type="ORF">C5Y96_14515</name>
</gene>
<proteinExistence type="predicted"/>
<dbReference type="CDD" id="cd00586">
    <property type="entry name" value="4HBT"/>
    <property type="match status" value="1"/>
</dbReference>
<evidence type="ECO:0000313" key="1">
    <source>
        <dbReference type="EMBL" id="PQO30675.1"/>
    </source>
</evidence>
<sequence length="150" mass="16791">MIDRSELPPELADFPAVAQVPVQWGDMDSFQHVNNTVYIRWFETSRVRYLEVSGLNPVMAATGCGPILASVNCNYRKQLRYPDTVLIGARMVKLGGTSMKVEHLVYSTEQGQIVADGESGVVYFDYANQRPIVIPEDVRKLIGQTEGREL</sequence>
<dbReference type="PANTHER" id="PTHR31793:SF39">
    <property type="entry name" value="THIOESTERASE_THIOL ESTER DEHYDRASE-ISOMERASE"/>
    <property type="match status" value="1"/>
</dbReference>
<dbReference type="RefSeq" id="WP_105354634.1">
    <property type="nucleotide sequence ID" value="NZ_PUIA01000038.1"/>
</dbReference>
<dbReference type="SUPFAM" id="SSF54637">
    <property type="entry name" value="Thioesterase/thiol ester dehydrase-isomerase"/>
    <property type="match status" value="1"/>
</dbReference>
<dbReference type="EMBL" id="PUIA01000038">
    <property type="protein sequence ID" value="PQO30675.1"/>
    <property type="molecule type" value="Genomic_DNA"/>
</dbReference>
<dbReference type="Gene3D" id="3.10.129.10">
    <property type="entry name" value="Hotdog Thioesterase"/>
    <property type="match status" value="1"/>
</dbReference>
<protein>
    <submittedName>
        <fullName evidence="1">Acyl-CoA thioesterase</fullName>
    </submittedName>
</protein>
<accession>A0A2S8FET5</accession>
<name>A0A2S8FET5_9BACT</name>
<dbReference type="InterPro" id="IPR029069">
    <property type="entry name" value="HotDog_dom_sf"/>
</dbReference>